<organism evidence="2">
    <name type="scientific">Ixodes ricinus</name>
    <name type="common">Common tick</name>
    <name type="synonym">Acarus ricinus</name>
    <dbReference type="NCBI Taxonomy" id="34613"/>
    <lineage>
        <taxon>Eukaryota</taxon>
        <taxon>Metazoa</taxon>
        <taxon>Ecdysozoa</taxon>
        <taxon>Arthropoda</taxon>
        <taxon>Chelicerata</taxon>
        <taxon>Arachnida</taxon>
        <taxon>Acari</taxon>
        <taxon>Parasitiformes</taxon>
        <taxon>Ixodida</taxon>
        <taxon>Ixodoidea</taxon>
        <taxon>Ixodidae</taxon>
        <taxon>Ixodinae</taxon>
        <taxon>Ixodes</taxon>
    </lineage>
</organism>
<evidence type="ECO:0000313" key="2">
    <source>
        <dbReference type="EMBL" id="JAA71380.1"/>
    </source>
</evidence>
<protein>
    <submittedName>
        <fullName evidence="2">Uncharacterized protein</fullName>
    </submittedName>
</protein>
<evidence type="ECO:0000256" key="1">
    <source>
        <dbReference type="SAM" id="Phobius"/>
    </source>
</evidence>
<keyword evidence="1" id="KW-0812">Transmembrane</keyword>
<feature type="transmembrane region" description="Helical" evidence="1">
    <location>
        <begin position="46"/>
        <end position="65"/>
    </location>
</feature>
<dbReference type="AlphaFoldDB" id="A0A0K8RJV3"/>
<keyword evidence="1" id="KW-0472">Membrane</keyword>
<name>A0A0K8RJV3_IXORI</name>
<accession>A0A0K8RJV3</accession>
<sequence length="86" mass="9306">MGSTDGSPNATTTTLIEDVLNAAANATNSSQPVSADLPVIKKVHDVMIVLILVSIMFSMGCHIKLSEVRVLFFSTNTYQKLRTGFF</sequence>
<reference evidence="2" key="1">
    <citation type="submission" date="2012-12" db="EMBL/GenBank/DDBJ databases">
        <title>Identification and characterization of a phenylalanine ammonia-lyase gene family in Isatis indigotica Fort.</title>
        <authorList>
            <person name="Liu Q."/>
            <person name="Chen J."/>
            <person name="Zhou X."/>
            <person name="Di P."/>
            <person name="Xiao Y."/>
            <person name="Xuan H."/>
            <person name="Zhang L."/>
            <person name="Chen W."/>
        </authorList>
    </citation>
    <scope>NUCLEOTIDE SEQUENCE</scope>
    <source>
        <tissue evidence="2">Salivary gland</tissue>
    </source>
</reference>
<keyword evidence="1" id="KW-1133">Transmembrane helix</keyword>
<proteinExistence type="evidence at transcript level"/>
<dbReference type="EMBL" id="GADI01002428">
    <property type="protein sequence ID" value="JAA71380.1"/>
    <property type="molecule type" value="mRNA"/>
</dbReference>